<evidence type="ECO:0000313" key="2">
    <source>
        <dbReference type="Proteomes" id="UP000051952"/>
    </source>
</evidence>
<accession>A0A0S4JKK5</accession>
<name>A0A0S4JKK5_BODSA</name>
<protein>
    <submittedName>
        <fullName evidence="1">Uncharacterized protein</fullName>
    </submittedName>
</protein>
<proteinExistence type="predicted"/>
<dbReference type="Proteomes" id="UP000051952">
    <property type="component" value="Unassembled WGS sequence"/>
</dbReference>
<gene>
    <name evidence="1" type="ORF">BSAL_35255</name>
</gene>
<reference evidence="2" key="1">
    <citation type="submission" date="2015-09" db="EMBL/GenBank/DDBJ databases">
        <authorList>
            <consortium name="Pathogen Informatics"/>
        </authorList>
    </citation>
    <scope>NUCLEOTIDE SEQUENCE [LARGE SCALE GENOMIC DNA]</scope>
    <source>
        <strain evidence="2">Lake Konstanz</strain>
    </source>
</reference>
<sequence length="283" mass="30738">MSTPIEFPIGYTEIFPVVTAPKALSVGKVAADINLTRLLKNAGVPVSRFTIEGNQRELKNLQITAEVSQGNVTATSVIRPASTCVLQWFPTITYKFDSLRGVKNVKATVNVGEKTLGASVEESAYRGSIVSKVLDGFASEVSLSTRLVEQVYSGLSFSYDPTRSGLKDYRYSLLFRNREEVRSGDAMVTYDGKRGWGASVRVPVRKSTSALVVVTPASKEFLVGADVRCPTGTAQIVTALNLFQRSLRVSGFKKITEELKINFAAESSLKQPVPKVGLSVAFE</sequence>
<dbReference type="AlphaFoldDB" id="A0A0S4JKK5"/>
<dbReference type="OrthoDB" id="270586at2759"/>
<organism evidence="1 2">
    <name type="scientific">Bodo saltans</name>
    <name type="common">Flagellated protozoan</name>
    <dbReference type="NCBI Taxonomy" id="75058"/>
    <lineage>
        <taxon>Eukaryota</taxon>
        <taxon>Discoba</taxon>
        <taxon>Euglenozoa</taxon>
        <taxon>Kinetoplastea</taxon>
        <taxon>Metakinetoplastina</taxon>
        <taxon>Eubodonida</taxon>
        <taxon>Bodonidae</taxon>
        <taxon>Bodo</taxon>
    </lineage>
</organism>
<dbReference type="EMBL" id="CYKH01001996">
    <property type="protein sequence ID" value="CUG92040.1"/>
    <property type="molecule type" value="Genomic_DNA"/>
</dbReference>
<evidence type="ECO:0000313" key="1">
    <source>
        <dbReference type="EMBL" id="CUG92040.1"/>
    </source>
</evidence>
<dbReference type="VEuPathDB" id="TriTrypDB:BSAL_35255"/>
<keyword evidence="2" id="KW-1185">Reference proteome</keyword>